<reference evidence="2 3" key="1">
    <citation type="journal article" date="2019" name="New Phytol.">
        <title>Comparative genomics reveals unique wood-decay strategies and fruiting body development in the Schizophyllaceae.</title>
        <authorList>
            <person name="Almasi E."/>
            <person name="Sahu N."/>
            <person name="Krizsan K."/>
            <person name="Balint B."/>
            <person name="Kovacs G.M."/>
            <person name="Kiss B."/>
            <person name="Cseklye J."/>
            <person name="Drula E."/>
            <person name="Henrissat B."/>
            <person name="Nagy I."/>
            <person name="Chovatia M."/>
            <person name="Adam C."/>
            <person name="LaButti K."/>
            <person name="Lipzen A."/>
            <person name="Riley R."/>
            <person name="Grigoriev I.V."/>
            <person name="Nagy L.G."/>
        </authorList>
    </citation>
    <scope>NUCLEOTIDE SEQUENCE [LARGE SCALE GENOMIC DNA]</scope>
    <source>
        <strain evidence="2 3">NL-1724</strain>
    </source>
</reference>
<sequence length="231" mass="24580">MAQPEACPLPPHNQRHLSPSPPPPRNGLLHKSAKSVPFSIGLPPLARCSTSLGLPPPSRPTMSPRNAHEATSRTPALVVVVAPVVSQTISCTTAPLHVLRRAPVVPRLPLVVDYSDSRRSACLVPFARIPCLTSIACPRSPIVLAHPLSSLTPCPPPRSALGPQVQFLASYVASALCVLASAICPPFDEPSRPRPTSPSPLLAQPSCPHLTKYPLLGAMLRLPRRVWSTTP</sequence>
<gene>
    <name evidence="2" type="ORF">BD626DRAFT_511317</name>
</gene>
<protein>
    <submittedName>
        <fullName evidence="2">Uncharacterized protein</fullName>
    </submittedName>
</protein>
<dbReference type="Proteomes" id="UP000320762">
    <property type="component" value="Unassembled WGS sequence"/>
</dbReference>
<evidence type="ECO:0000313" key="3">
    <source>
        <dbReference type="Proteomes" id="UP000320762"/>
    </source>
</evidence>
<accession>A0A550C169</accession>
<organism evidence="2 3">
    <name type="scientific">Schizophyllum amplum</name>
    <dbReference type="NCBI Taxonomy" id="97359"/>
    <lineage>
        <taxon>Eukaryota</taxon>
        <taxon>Fungi</taxon>
        <taxon>Dikarya</taxon>
        <taxon>Basidiomycota</taxon>
        <taxon>Agaricomycotina</taxon>
        <taxon>Agaricomycetes</taxon>
        <taxon>Agaricomycetidae</taxon>
        <taxon>Agaricales</taxon>
        <taxon>Schizophyllaceae</taxon>
        <taxon>Schizophyllum</taxon>
    </lineage>
</organism>
<keyword evidence="3" id="KW-1185">Reference proteome</keyword>
<feature type="region of interest" description="Disordered" evidence="1">
    <location>
        <begin position="1"/>
        <end position="31"/>
    </location>
</feature>
<evidence type="ECO:0000313" key="2">
    <source>
        <dbReference type="EMBL" id="TRM58508.1"/>
    </source>
</evidence>
<dbReference type="AlphaFoldDB" id="A0A550C169"/>
<dbReference type="EMBL" id="VDMD01000035">
    <property type="protein sequence ID" value="TRM58508.1"/>
    <property type="molecule type" value="Genomic_DNA"/>
</dbReference>
<name>A0A550C169_9AGAR</name>
<evidence type="ECO:0000256" key="1">
    <source>
        <dbReference type="SAM" id="MobiDB-lite"/>
    </source>
</evidence>
<proteinExistence type="predicted"/>
<comment type="caution">
    <text evidence="2">The sequence shown here is derived from an EMBL/GenBank/DDBJ whole genome shotgun (WGS) entry which is preliminary data.</text>
</comment>
<feature type="region of interest" description="Disordered" evidence="1">
    <location>
        <begin position="51"/>
        <end position="70"/>
    </location>
</feature>